<protein>
    <submittedName>
        <fullName evidence="1">Uncharacterized protein</fullName>
    </submittedName>
</protein>
<keyword evidence="2" id="KW-1185">Reference proteome</keyword>
<name>A0A1M6HNX3_MALRU</name>
<dbReference type="RefSeq" id="WP_072908223.1">
    <property type="nucleotide sequence ID" value="NZ_FQZT01000005.1"/>
</dbReference>
<proteinExistence type="predicted"/>
<evidence type="ECO:0000313" key="2">
    <source>
        <dbReference type="Proteomes" id="UP000184171"/>
    </source>
</evidence>
<dbReference type="Proteomes" id="UP000184171">
    <property type="component" value="Unassembled WGS sequence"/>
</dbReference>
<evidence type="ECO:0000313" key="1">
    <source>
        <dbReference type="EMBL" id="SHJ23912.1"/>
    </source>
</evidence>
<gene>
    <name evidence="1" type="ORF">SAMN02745165_01903</name>
</gene>
<sequence length="89" mass="10270">MDKGQARLSSTLGTHCQKIDFEIWLLKDQLKNIKKFVRDIDRHGGLDLHEEQTLSGMSRAMSKHWLNIHRELGDVRKALDEAMNKKSVA</sequence>
<dbReference type="STRING" id="1122189.SAMN02745165_01903"/>
<dbReference type="EMBL" id="FQZT01000005">
    <property type="protein sequence ID" value="SHJ23912.1"/>
    <property type="molecule type" value="Genomic_DNA"/>
</dbReference>
<organism evidence="1 2">
    <name type="scientific">Malonomonas rubra DSM 5091</name>
    <dbReference type="NCBI Taxonomy" id="1122189"/>
    <lineage>
        <taxon>Bacteria</taxon>
        <taxon>Pseudomonadati</taxon>
        <taxon>Thermodesulfobacteriota</taxon>
        <taxon>Desulfuromonadia</taxon>
        <taxon>Desulfuromonadales</taxon>
        <taxon>Geopsychrobacteraceae</taxon>
        <taxon>Malonomonas</taxon>
    </lineage>
</organism>
<accession>A0A1M6HNX3</accession>
<reference evidence="1 2" key="1">
    <citation type="submission" date="2016-11" db="EMBL/GenBank/DDBJ databases">
        <authorList>
            <person name="Jaros S."/>
            <person name="Januszkiewicz K."/>
            <person name="Wedrychowicz H."/>
        </authorList>
    </citation>
    <scope>NUCLEOTIDE SEQUENCE [LARGE SCALE GENOMIC DNA]</scope>
    <source>
        <strain evidence="1 2">DSM 5091</strain>
    </source>
</reference>
<dbReference type="AlphaFoldDB" id="A0A1M6HNX3"/>